<dbReference type="AlphaFoldDB" id="A0A918X741"/>
<accession>A0A918X741</accession>
<dbReference type="EMBL" id="BMVC01000024">
    <property type="protein sequence ID" value="GHD16227.1"/>
    <property type="molecule type" value="Genomic_DNA"/>
</dbReference>
<name>A0A918X741_9ACTN</name>
<gene>
    <name evidence="1" type="ORF">GCM10010334_77120</name>
</gene>
<evidence type="ECO:0000313" key="2">
    <source>
        <dbReference type="Proteomes" id="UP000638353"/>
    </source>
</evidence>
<evidence type="ECO:0000313" key="1">
    <source>
        <dbReference type="EMBL" id="GHD16227.1"/>
    </source>
</evidence>
<protein>
    <submittedName>
        <fullName evidence="1">Uncharacterized protein</fullName>
    </submittedName>
</protein>
<comment type="caution">
    <text evidence="1">The sequence shown here is derived from an EMBL/GenBank/DDBJ whole genome shotgun (WGS) entry which is preliminary data.</text>
</comment>
<dbReference type="Proteomes" id="UP000638353">
    <property type="component" value="Unassembled WGS sequence"/>
</dbReference>
<sequence>MNRATSEVLYVNGPVQNGDFTLAERPGKATGIRLAEALNALLGVAPVPHLWNTVTLHGDVRHRRAADRGMLGRTQREAQAVAAKYAPGPAPAGGLRTDADPQVASLALKMTRALLDDGTLAVRDMPVRLCARCGHLAGPGTTGDCRACGYTVARTARRPLLVCDRTTHPAVLDRDDVHATGARTPAHLLHIARNVPEVLVLSRTRDHGVSLEELGLEGMVLDPRAGLHVAVLAAAAERGAVRPVMTVTETAAAHVAAYGAPFRQFGAMRLRYALHGKVDYGAAAGGRLYEVHQAQALREVFTGWYLPLCAARERSGVSAARLPALLKFLRRAHLARPPAPQSDLLTELRHRVAAGDMRWVMDARMLACALASRENPRAAAFEKGAF</sequence>
<reference evidence="1" key="1">
    <citation type="journal article" date="2014" name="Int. J. Syst. Evol. Microbiol.">
        <title>Complete genome sequence of Corynebacterium casei LMG S-19264T (=DSM 44701T), isolated from a smear-ripened cheese.</title>
        <authorList>
            <consortium name="US DOE Joint Genome Institute (JGI-PGF)"/>
            <person name="Walter F."/>
            <person name="Albersmeier A."/>
            <person name="Kalinowski J."/>
            <person name="Ruckert C."/>
        </authorList>
    </citation>
    <scope>NUCLEOTIDE SEQUENCE</scope>
    <source>
        <strain evidence="1">JCM 4637</strain>
    </source>
</reference>
<proteinExistence type="predicted"/>
<reference evidence="1" key="2">
    <citation type="submission" date="2020-09" db="EMBL/GenBank/DDBJ databases">
        <authorList>
            <person name="Sun Q."/>
            <person name="Ohkuma M."/>
        </authorList>
    </citation>
    <scope>NUCLEOTIDE SEQUENCE</scope>
    <source>
        <strain evidence="1">JCM 4637</strain>
    </source>
</reference>
<organism evidence="1 2">
    <name type="scientific">Streptomyces finlayi</name>
    <dbReference type="NCBI Taxonomy" id="67296"/>
    <lineage>
        <taxon>Bacteria</taxon>
        <taxon>Bacillati</taxon>
        <taxon>Actinomycetota</taxon>
        <taxon>Actinomycetes</taxon>
        <taxon>Kitasatosporales</taxon>
        <taxon>Streptomycetaceae</taxon>
        <taxon>Streptomyces</taxon>
    </lineage>
</organism>
<dbReference type="RefSeq" id="WP_189828276.1">
    <property type="nucleotide sequence ID" value="NZ_BMVC01000024.1"/>
</dbReference>